<dbReference type="InterPro" id="IPR010095">
    <property type="entry name" value="Cas12f1-like_TNB"/>
</dbReference>
<feature type="region of interest" description="Disordered" evidence="2">
    <location>
        <begin position="290"/>
        <end position="313"/>
    </location>
</feature>
<evidence type="ECO:0000256" key="2">
    <source>
        <dbReference type="SAM" id="MobiDB-lite"/>
    </source>
</evidence>
<dbReference type="AlphaFoldDB" id="A0A9P5SPZ6"/>
<keyword evidence="1" id="KW-0238">DNA-binding</keyword>
<feature type="region of interest" description="Disordered" evidence="2">
    <location>
        <begin position="1"/>
        <end position="22"/>
    </location>
</feature>
<dbReference type="GO" id="GO:0003677">
    <property type="term" value="F:DNA binding"/>
    <property type="evidence" value="ECO:0007669"/>
    <property type="project" value="UniProtKB-KW"/>
</dbReference>
<sequence>MDGPSPAEKYATNNERQTKRTKALTKANKLLTSMEETLHHEGKLRKQQFKTLDKAIVDSFYFSHELRQALVQHLRTNGWNVCECRSEADTCIGANCKQDDIVITRDSDALIYSNINTIWRPISRRRYLVYNIPQLLLQLQLSRAGLTTLGVVSQNDYGKGVRYMGVKSNFKVIQALEEEAGDMTKIQLIRAMQTEHPLRTLDIGTLKANTSRALKKEFHNDEDLQAKLREAMTTCFSDISTLASKSKRGCQQAVGQYLENLSFDQLDEDDRVILSYLTSPLSVQEIAAAKKGVSPNLEDESSDDDDDPDAGVSDQNSSVGFFLSLLVAIYKATTPQGKKKDGAAAAIKQQKKKGLLPEHAPDCVDPNKTPTENFIILNRTAGRCWRLSPMSPRGSKFVLLSEDDLVKVFWNDATLKELLRSYARPTITSTQDPSQDDVVGWLKNLDPGLLINKLFTDIGGFTKEERKKKKHWSRSAKRMSMDEIAAHISTVRDANFNPKLSYSENGYVLRGSIRTDGFRLQLLAFKLNELNCVKYRRLDADKMPDPLTSTLRGTDHFLTEIRNVVKTKEDVERLWGCDPRNIKILGIDLGKAFVVGASALLPLSASATPTDGEEQGTITEIDIPLSTQFYNLAVSQKAVYQPTFKHRRWFEQRKGRASENEESIAHIESNLPPLCGPEASITEYVKKSKAMESDLEAFYNNVTLEKHRWDAKRARDKEFKLVAKQLLKLVGGNPGAKRDDKNKVIIGIGLGEFSSTSRLSSLHTAFSKYFMQLARSLGYIVVGVNEYYTSKRCPDCHKFVGQVDIRQLYCPTPTCGAKMHRDVMAGHNMCNAIQGHLLHQQRPHYLQPYDKDGNYIWEMEESSSIESMVASLDVKDVKQPDLARMALGEEKIGPSRRKRAVA</sequence>
<evidence type="ECO:0000313" key="5">
    <source>
        <dbReference type="Proteomes" id="UP000696485"/>
    </source>
</evidence>
<dbReference type="PANTHER" id="PTHR11081">
    <property type="entry name" value="FLAP ENDONUCLEASE FAMILY MEMBER"/>
    <property type="match status" value="1"/>
</dbReference>
<feature type="compositionally biased region" description="Acidic residues" evidence="2">
    <location>
        <begin position="297"/>
        <end position="309"/>
    </location>
</feature>
<dbReference type="Proteomes" id="UP000696485">
    <property type="component" value="Unassembled WGS sequence"/>
</dbReference>
<name>A0A9P5SPZ6_9FUNG</name>
<keyword evidence="5" id="KW-1185">Reference proteome</keyword>
<dbReference type="SUPFAM" id="SSF88723">
    <property type="entry name" value="PIN domain-like"/>
    <property type="match status" value="1"/>
</dbReference>
<comment type="caution">
    <text evidence="4">The sequence shown here is derived from an EMBL/GenBank/DDBJ whole genome shotgun (WGS) entry which is preliminary data.</text>
</comment>
<protein>
    <recommendedName>
        <fullName evidence="3">Cas12f1-like TNB domain-containing protein</fullName>
    </recommendedName>
</protein>
<evidence type="ECO:0000256" key="1">
    <source>
        <dbReference type="ARBA" id="ARBA00023125"/>
    </source>
</evidence>
<proteinExistence type="predicted"/>
<evidence type="ECO:0000313" key="4">
    <source>
        <dbReference type="EMBL" id="KAF9335720.1"/>
    </source>
</evidence>
<accession>A0A9P5SPZ6</accession>
<dbReference type="InterPro" id="IPR029060">
    <property type="entry name" value="PIN-like_dom_sf"/>
</dbReference>
<dbReference type="Pfam" id="PF07282">
    <property type="entry name" value="Cas12f1-like_TNB"/>
    <property type="match status" value="1"/>
</dbReference>
<dbReference type="EMBL" id="JAAAUY010000088">
    <property type="protein sequence ID" value="KAF9335720.1"/>
    <property type="molecule type" value="Genomic_DNA"/>
</dbReference>
<dbReference type="InterPro" id="IPR006084">
    <property type="entry name" value="XPG/Rad2"/>
</dbReference>
<reference evidence="4" key="1">
    <citation type="journal article" date="2020" name="Fungal Divers.">
        <title>Resolving the Mortierellaceae phylogeny through synthesis of multi-gene phylogenetics and phylogenomics.</title>
        <authorList>
            <person name="Vandepol N."/>
            <person name="Liber J."/>
            <person name="Desiro A."/>
            <person name="Na H."/>
            <person name="Kennedy M."/>
            <person name="Barry K."/>
            <person name="Grigoriev I.V."/>
            <person name="Miller A.N."/>
            <person name="O'Donnell K."/>
            <person name="Stajich J.E."/>
            <person name="Bonito G."/>
        </authorList>
    </citation>
    <scope>NUCLEOTIDE SEQUENCE</scope>
    <source>
        <strain evidence="4">NVP1</strain>
    </source>
</reference>
<gene>
    <name evidence="4" type="ORF">BG006_010793</name>
</gene>
<feature type="domain" description="Cas12f1-like TNB" evidence="3">
    <location>
        <begin position="768"/>
        <end position="828"/>
    </location>
</feature>
<evidence type="ECO:0000259" key="3">
    <source>
        <dbReference type="Pfam" id="PF07282"/>
    </source>
</evidence>
<feature type="region of interest" description="Disordered" evidence="2">
    <location>
        <begin position="340"/>
        <end position="364"/>
    </location>
</feature>
<dbReference type="Gene3D" id="3.40.50.1010">
    <property type="entry name" value="5'-nuclease"/>
    <property type="match status" value="1"/>
</dbReference>
<organism evidence="4 5">
    <name type="scientific">Podila minutissima</name>
    <dbReference type="NCBI Taxonomy" id="64525"/>
    <lineage>
        <taxon>Eukaryota</taxon>
        <taxon>Fungi</taxon>
        <taxon>Fungi incertae sedis</taxon>
        <taxon>Mucoromycota</taxon>
        <taxon>Mortierellomycotina</taxon>
        <taxon>Mortierellomycetes</taxon>
        <taxon>Mortierellales</taxon>
        <taxon>Mortierellaceae</taxon>
        <taxon>Podila</taxon>
    </lineage>
</organism>